<accession>A0A072NMG0</accession>
<dbReference type="CDD" id="cd06588">
    <property type="entry name" value="PhnB_like"/>
    <property type="match status" value="1"/>
</dbReference>
<feature type="domain" description="PhnB-like" evidence="1">
    <location>
        <begin position="4"/>
        <end position="131"/>
    </location>
</feature>
<dbReference type="Pfam" id="PF06983">
    <property type="entry name" value="3-dmu-9_3-mt"/>
    <property type="match status" value="1"/>
</dbReference>
<dbReference type="InterPro" id="IPR029068">
    <property type="entry name" value="Glyas_Bleomycin-R_OHBP_Dase"/>
</dbReference>
<comment type="caution">
    <text evidence="2">The sequence shown here is derived from an EMBL/GenBank/DDBJ whole genome shotgun (WGS) entry which is preliminary data.</text>
</comment>
<dbReference type="Gene3D" id="3.10.180.10">
    <property type="entry name" value="2,3-Dihydroxybiphenyl 1,2-Dioxygenase, domain 1"/>
    <property type="match status" value="1"/>
</dbReference>
<organism evidence="2 3">
    <name type="scientific">Schinkia azotoformans MEV2011</name>
    <dbReference type="NCBI Taxonomy" id="1348973"/>
    <lineage>
        <taxon>Bacteria</taxon>
        <taxon>Bacillati</taxon>
        <taxon>Bacillota</taxon>
        <taxon>Bacilli</taxon>
        <taxon>Bacillales</taxon>
        <taxon>Bacillaceae</taxon>
        <taxon>Calidifontibacillus/Schinkia group</taxon>
        <taxon>Schinkia</taxon>
    </lineage>
</organism>
<evidence type="ECO:0000313" key="2">
    <source>
        <dbReference type="EMBL" id="KEF38088.1"/>
    </source>
</evidence>
<dbReference type="Proteomes" id="UP000027936">
    <property type="component" value="Unassembled WGS sequence"/>
</dbReference>
<reference evidence="2 3" key="1">
    <citation type="submission" date="2014-04" db="EMBL/GenBank/DDBJ databases">
        <title>Draft genome sequence of Bacillus azotoformans MEV2011, a (co-) denitrifying strain unable to grow in the presence of oxygen.</title>
        <authorList>
            <person name="Nielsen M."/>
            <person name="Schreiber L."/>
            <person name="Finster K."/>
            <person name="Schramm A."/>
        </authorList>
    </citation>
    <scope>NUCLEOTIDE SEQUENCE [LARGE SCALE GENOMIC DNA]</scope>
    <source>
        <strain evidence="2 3">MEV2011</strain>
    </source>
</reference>
<dbReference type="OrthoDB" id="9795306at2"/>
<dbReference type="PANTHER" id="PTHR33990:SF1">
    <property type="entry name" value="PROTEIN YJDN"/>
    <property type="match status" value="1"/>
</dbReference>
<dbReference type="SUPFAM" id="SSF54593">
    <property type="entry name" value="Glyoxalase/Bleomycin resistance protein/Dihydroxybiphenyl dioxygenase"/>
    <property type="match status" value="1"/>
</dbReference>
<dbReference type="EMBL" id="JJRY01000009">
    <property type="protein sequence ID" value="KEF38088.1"/>
    <property type="molecule type" value="Genomic_DNA"/>
</dbReference>
<dbReference type="PATRIC" id="fig|1348973.3.peg.2426"/>
<protein>
    <recommendedName>
        <fullName evidence="1">PhnB-like domain-containing protein</fullName>
    </recommendedName>
</protein>
<gene>
    <name evidence="2" type="ORF">M670_02506</name>
</gene>
<dbReference type="RefSeq" id="WP_035195858.1">
    <property type="nucleotide sequence ID" value="NZ_JJRY01000009.1"/>
</dbReference>
<evidence type="ECO:0000259" key="1">
    <source>
        <dbReference type="Pfam" id="PF06983"/>
    </source>
</evidence>
<dbReference type="PANTHER" id="PTHR33990">
    <property type="entry name" value="PROTEIN YJDN-RELATED"/>
    <property type="match status" value="1"/>
</dbReference>
<proteinExistence type="predicted"/>
<name>A0A072NMG0_SCHAZ</name>
<evidence type="ECO:0000313" key="3">
    <source>
        <dbReference type="Proteomes" id="UP000027936"/>
    </source>
</evidence>
<sequence>MELKLTPYFMMDGNTKDAIQFYEKALDAKVVTIQTYGEVLPTCPSAIKGHVAHAMLKVGESVLLFSDTPGPVIEKGNQLMISISTKTKERSKQIFETLQQGGKVNQPLEETPFSPAFGNVTDKFGITFQVVTEREY</sequence>
<dbReference type="AlphaFoldDB" id="A0A072NMG0"/>
<dbReference type="InterPro" id="IPR028973">
    <property type="entry name" value="PhnB-like"/>
</dbReference>